<dbReference type="Pfam" id="PF00931">
    <property type="entry name" value="NB-ARC"/>
    <property type="match status" value="1"/>
</dbReference>
<gene>
    <name evidence="3" type="ORF">Fot_50590</name>
</gene>
<accession>A0ABD1Q1H3</accession>
<dbReference type="Proteomes" id="UP001604277">
    <property type="component" value="Unassembled WGS sequence"/>
</dbReference>
<proteinExistence type="predicted"/>
<protein>
    <submittedName>
        <fullName evidence="3">Disease resistance RPP13-like protein 1</fullName>
    </submittedName>
</protein>
<dbReference type="Gene3D" id="3.40.50.300">
    <property type="entry name" value="P-loop containing nucleotide triphosphate hydrolases"/>
    <property type="match status" value="1"/>
</dbReference>
<feature type="domain" description="NB-ARC" evidence="2">
    <location>
        <begin position="143"/>
        <end position="310"/>
    </location>
</feature>
<reference evidence="4" key="1">
    <citation type="submission" date="2024-07" db="EMBL/GenBank/DDBJ databases">
        <title>Two chromosome-level genome assemblies of Korean endemic species Abeliophyllum distichum and Forsythia ovata (Oleaceae).</title>
        <authorList>
            <person name="Jang H."/>
        </authorList>
    </citation>
    <scope>NUCLEOTIDE SEQUENCE [LARGE SCALE GENOMIC DNA]</scope>
</reference>
<evidence type="ECO:0000256" key="1">
    <source>
        <dbReference type="ARBA" id="ARBA00022821"/>
    </source>
</evidence>
<dbReference type="InterPro" id="IPR002182">
    <property type="entry name" value="NB-ARC"/>
</dbReference>
<keyword evidence="1" id="KW-0611">Plant defense</keyword>
<evidence type="ECO:0000313" key="4">
    <source>
        <dbReference type="Proteomes" id="UP001604277"/>
    </source>
</evidence>
<keyword evidence="4" id="KW-1185">Reference proteome</keyword>
<name>A0ABD1Q1H3_9LAMI</name>
<dbReference type="EMBL" id="JBFOLJ010000016">
    <property type="protein sequence ID" value="KAL2469014.1"/>
    <property type="molecule type" value="Genomic_DNA"/>
</dbReference>
<dbReference type="GO" id="GO:0006952">
    <property type="term" value="P:defense response"/>
    <property type="evidence" value="ECO:0007669"/>
    <property type="project" value="UniProtKB-KW"/>
</dbReference>
<comment type="caution">
    <text evidence="3">The sequence shown here is derived from an EMBL/GenBank/DDBJ whole genome shotgun (WGS) entry which is preliminary data.</text>
</comment>
<sequence length="360" mass="41579">MATIYSEFLLQKFVKEFQETEKVCPDLSLLTNFKEICNILQNKKFSRQHLIDMKDDLYEINDALVERIGLAEDRRGKGKALSIRSGKELWRFYKTRHRLCAIRDKLQKMEAVEEEVITSQVLVIEKENLFNIDLLSEYYGLDDQIVKIENLLCQNVGNKAIGIVGMCGSGKSALARKVIFSSRVEELFELILWIDLSKAMKSEQKYECILVKKNDFEKISLNPCSGELREWLVETFLNPPKKCLVVLDGVWHVIDGLNTLIQDIVDSPINGSIIITSRRPQVVKKLLPNEKSYLHRIQPLSRDDCWSVFWHSIERKGFIYDNLREKILEMKDEILGRCDGLPLAVKTLAEIIAIQIGKEE</sequence>
<evidence type="ECO:0000313" key="3">
    <source>
        <dbReference type="EMBL" id="KAL2469014.1"/>
    </source>
</evidence>
<dbReference type="AlphaFoldDB" id="A0ABD1Q1H3"/>
<dbReference type="PRINTS" id="PR00364">
    <property type="entry name" value="DISEASERSIST"/>
</dbReference>
<evidence type="ECO:0000259" key="2">
    <source>
        <dbReference type="Pfam" id="PF00931"/>
    </source>
</evidence>
<organism evidence="3 4">
    <name type="scientific">Forsythia ovata</name>
    <dbReference type="NCBI Taxonomy" id="205694"/>
    <lineage>
        <taxon>Eukaryota</taxon>
        <taxon>Viridiplantae</taxon>
        <taxon>Streptophyta</taxon>
        <taxon>Embryophyta</taxon>
        <taxon>Tracheophyta</taxon>
        <taxon>Spermatophyta</taxon>
        <taxon>Magnoliopsida</taxon>
        <taxon>eudicotyledons</taxon>
        <taxon>Gunneridae</taxon>
        <taxon>Pentapetalae</taxon>
        <taxon>asterids</taxon>
        <taxon>lamiids</taxon>
        <taxon>Lamiales</taxon>
        <taxon>Oleaceae</taxon>
        <taxon>Forsythieae</taxon>
        <taxon>Forsythia</taxon>
    </lineage>
</organism>
<dbReference type="InterPro" id="IPR027417">
    <property type="entry name" value="P-loop_NTPase"/>
</dbReference>
<dbReference type="PANTHER" id="PTHR36766">
    <property type="entry name" value="PLANT BROAD-SPECTRUM MILDEW RESISTANCE PROTEIN RPW8"/>
    <property type="match status" value="1"/>
</dbReference>
<dbReference type="SUPFAM" id="SSF52540">
    <property type="entry name" value="P-loop containing nucleoside triphosphate hydrolases"/>
    <property type="match status" value="1"/>
</dbReference>
<dbReference type="PANTHER" id="PTHR36766:SF30">
    <property type="entry name" value="TIR-NBS TYPE DISEASE RESISTANCE PROTEIN-RELATED"/>
    <property type="match status" value="1"/>
</dbReference>